<organism evidence="2 3">
    <name type="scientific">Streptomyces malaysiensis</name>
    <dbReference type="NCBI Taxonomy" id="92644"/>
    <lineage>
        <taxon>Bacteria</taxon>
        <taxon>Bacillati</taxon>
        <taxon>Actinomycetota</taxon>
        <taxon>Actinomycetes</taxon>
        <taxon>Kitasatosporales</taxon>
        <taxon>Streptomycetaceae</taxon>
        <taxon>Streptomyces</taxon>
        <taxon>Streptomyces violaceusniger group</taxon>
    </lineage>
</organism>
<evidence type="ECO:0000256" key="1">
    <source>
        <dbReference type="SAM" id="MobiDB-lite"/>
    </source>
</evidence>
<dbReference type="EMBL" id="LJIW01000001">
    <property type="protein sequence ID" value="PNG94469.1"/>
    <property type="molecule type" value="Genomic_DNA"/>
</dbReference>
<proteinExistence type="predicted"/>
<dbReference type="InterPro" id="IPR053161">
    <property type="entry name" value="Ulvan_degrading_GH"/>
</dbReference>
<dbReference type="AlphaFoldDB" id="A0A2J7Z2Q4"/>
<gene>
    <name evidence="2" type="ORF">SMF913_10494</name>
</gene>
<feature type="region of interest" description="Disordered" evidence="1">
    <location>
        <begin position="921"/>
        <end position="953"/>
    </location>
</feature>
<dbReference type="SUPFAM" id="SSF49785">
    <property type="entry name" value="Galactose-binding domain-like"/>
    <property type="match status" value="1"/>
</dbReference>
<reference evidence="2 3" key="1">
    <citation type="submission" date="2015-09" db="EMBL/GenBank/DDBJ databases">
        <title>Genome sequence, genome mining and natural product profiling of a biocontrol bacterium Streptomyces malaysiensis F913.</title>
        <authorList>
            <person name="Xu Y."/>
            <person name="Wei J."/>
            <person name="Xie J."/>
            <person name="Li T."/>
            <person name="Zhou Z."/>
        </authorList>
    </citation>
    <scope>NUCLEOTIDE SEQUENCE [LARGE SCALE GENOMIC DNA]</scope>
    <source>
        <strain evidence="2 3">F913</strain>
    </source>
</reference>
<evidence type="ECO:0000313" key="2">
    <source>
        <dbReference type="EMBL" id="PNG94469.1"/>
    </source>
</evidence>
<feature type="region of interest" description="Disordered" evidence="1">
    <location>
        <begin position="766"/>
        <end position="789"/>
    </location>
</feature>
<dbReference type="Gene3D" id="2.60.120.260">
    <property type="entry name" value="Galactose-binding domain-like"/>
    <property type="match status" value="1"/>
</dbReference>
<keyword evidence="3" id="KW-1185">Reference proteome</keyword>
<accession>A0A2J7Z2Q4</accession>
<dbReference type="Proteomes" id="UP000236520">
    <property type="component" value="Unassembled WGS sequence"/>
</dbReference>
<protein>
    <recommendedName>
        <fullName evidence="4">Glycoside hydrolase</fullName>
    </recommendedName>
</protein>
<sequence length="953" mass="104058">MAAGPARAPPPFEELTPLSGSPVSSAYETALHRFRNPDPWHAPAAYWFWHRLPDKDTIRTQVRQMHDAGIRSFQVQARLSYPIEGYLDEDYLAACRTAVETAAELGMIVGIYDDYNWQTGHAAGRAVTGHDELRERHLFWVRIPAGASDGSLSGIRSATENLGPAALDWHYEGGVVAWADWRVEYALVVEGEPGTAAERPELVDRLDGADDGCHVRLAEPVPDGAEAIVFVSARCATSRLVNPVDPVAVDRFIEAGYQPFADALGDFFGSTVAYMFFDQPHAVYYDWAQRTGDLRSAMPFHESLAVSIRERWGGRTPQVLAAVLDGADPERLSLRAQFYEHFSGYAMETFLGRLRAWSHAHGLRQSGHEVLGHVGGWALDTAFANWDLRVNFGLDHFGVDGYRDLTAVDAQDALVQLSPVFGDSVARHHGRGGTMVEQYFVTPPEGGTPWSGHWGLSLQELRTTAINHHLQGMRQMIFHGFYQTHGHGDDHESLRNPRFDFPPGINFEPWFAEHHPRFALESARLSEFLEPVSPQSDVAVLYPLRTVWTAGQLGEQASVLGEWAHALTESRVGFHLVDERDLDAATVEEGAVCFGDRRYRALVLPAVTTLRSAASLRRLRRLAESGVRVLASGATPAVYQEGPQTAAEDWADLAPAVEVFDAVPEEAVLRGLAARRGRTEPTLRVPAGSAVRWRGGPDAADGFRFACFAESEGTVELLLPDGPWHIEEWEAADGTVRTLDTAGSPVVLRLEQNALRLLRVYGDAEPASGPVDATEDSGAAAGRGTPEWSAPEALESGWLLEVAEDAYEEAGTRRDIAVTCGWERQGLPEFAGTADYVRHIELDTPVPLELTLPAVAGAVTVSMNGIRVGRRAWAPYRVTIPADALRPGRNELRVQVAPSAANRYYAGTGLRTEPEPCGLLAPPLLSHALRPPDSGASPDGFGSGPRTSPITEG</sequence>
<feature type="region of interest" description="Disordered" evidence="1">
    <location>
        <begin position="1"/>
        <end position="21"/>
    </location>
</feature>
<dbReference type="PANTHER" id="PTHR36848:SF2">
    <property type="entry name" value="SECRETED PROTEIN"/>
    <property type="match status" value="1"/>
</dbReference>
<dbReference type="InterPro" id="IPR008979">
    <property type="entry name" value="Galactose-bd-like_sf"/>
</dbReference>
<dbReference type="PANTHER" id="PTHR36848">
    <property type="entry name" value="DNA-BINDING PROTEIN (PUTATIVE SECRETED PROTEIN)-RELATED"/>
    <property type="match status" value="1"/>
</dbReference>
<name>A0A2J7Z2Q4_STRMQ</name>
<evidence type="ECO:0008006" key="4">
    <source>
        <dbReference type="Google" id="ProtNLM"/>
    </source>
</evidence>
<evidence type="ECO:0000313" key="3">
    <source>
        <dbReference type="Proteomes" id="UP000236520"/>
    </source>
</evidence>
<comment type="caution">
    <text evidence="2">The sequence shown here is derived from an EMBL/GenBank/DDBJ whole genome shotgun (WGS) entry which is preliminary data.</text>
</comment>